<evidence type="ECO:0000256" key="3">
    <source>
        <dbReference type="ARBA" id="ARBA00022475"/>
    </source>
</evidence>
<feature type="transmembrane region" description="Helical" evidence="8">
    <location>
        <begin position="21"/>
        <end position="40"/>
    </location>
</feature>
<protein>
    <submittedName>
        <fullName evidence="10">Sugar transferase involved in lipopolysaccharide synthesis</fullName>
    </submittedName>
</protein>
<evidence type="ECO:0000256" key="7">
    <source>
        <dbReference type="ARBA" id="ARBA00023136"/>
    </source>
</evidence>
<dbReference type="KEGG" id="fpp:FPB0191_01841"/>
<evidence type="ECO:0000313" key="10">
    <source>
        <dbReference type="EMBL" id="AJA45657.1"/>
    </source>
</evidence>
<evidence type="ECO:0000256" key="8">
    <source>
        <dbReference type="SAM" id="Phobius"/>
    </source>
</evidence>
<evidence type="ECO:0000256" key="4">
    <source>
        <dbReference type="ARBA" id="ARBA00022679"/>
    </source>
</evidence>
<dbReference type="Pfam" id="PF02397">
    <property type="entry name" value="Bac_transf"/>
    <property type="match status" value="1"/>
</dbReference>
<dbReference type="EMBL" id="QGLM01000017">
    <property type="protein sequence ID" value="PXY95053.1"/>
    <property type="molecule type" value="Genomic_DNA"/>
</dbReference>
<comment type="similarity">
    <text evidence="2">Belongs to the bacterial sugar transferase family.</text>
</comment>
<reference evidence="10 12" key="1">
    <citation type="journal article" date="2014" name="Appl. Environ. Microbiol.">
        <title>Gut symbionts from distinct hosts exhibit genotoxic activity via divergent colibactin biosynthetic pathways.</title>
        <authorList>
            <person name="Engel P."/>
            <person name="Vizcaino M.I."/>
            <person name="Crawford J.M."/>
        </authorList>
    </citation>
    <scope>NUCLEOTIDE SEQUENCE [LARGE SCALE GENOMIC DNA]</scope>
    <source>
        <strain evidence="10 12">PEB0191</strain>
    </source>
</reference>
<keyword evidence="6 8" id="KW-1133">Transmembrane helix</keyword>
<proteinExistence type="inferred from homology"/>
<feature type="domain" description="Bacterial sugar transferase" evidence="9">
    <location>
        <begin position="16"/>
        <end position="206"/>
    </location>
</feature>
<dbReference type="GO" id="GO:0016780">
    <property type="term" value="F:phosphotransferase activity, for other substituted phosphate groups"/>
    <property type="evidence" value="ECO:0007669"/>
    <property type="project" value="TreeGrafter"/>
</dbReference>
<organism evidence="10 12">
    <name type="scientific">Frischella perrara</name>
    <dbReference type="NCBI Taxonomy" id="1267021"/>
    <lineage>
        <taxon>Bacteria</taxon>
        <taxon>Pseudomonadati</taxon>
        <taxon>Pseudomonadota</taxon>
        <taxon>Gammaproteobacteria</taxon>
        <taxon>Orbales</taxon>
        <taxon>Orbaceae</taxon>
        <taxon>Frischella</taxon>
    </lineage>
</organism>
<dbReference type="InterPro" id="IPR003362">
    <property type="entry name" value="Bact_transf"/>
</dbReference>
<dbReference type="OrthoDB" id="9808602at2"/>
<evidence type="ECO:0000256" key="1">
    <source>
        <dbReference type="ARBA" id="ARBA00004236"/>
    </source>
</evidence>
<dbReference type="GO" id="GO:0005886">
    <property type="term" value="C:plasma membrane"/>
    <property type="evidence" value="ECO:0007669"/>
    <property type="project" value="UniProtKB-SubCell"/>
</dbReference>
<dbReference type="HOGENOM" id="CLU_024920_1_0_6"/>
<keyword evidence="7 8" id="KW-0472">Membrane</keyword>
<keyword evidence="3" id="KW-1003">Cell membrane</keyword>
<dbReference type="PANTHER" id="PTHR30576">
    <property type="entry name" value="COLANIC BIOSYNTHESIS UDP-GLUCOSE LIPID CARRIER TRANSFERASE"/>
    <property type="match status" value="1"/>
</dbReference>
<dbReference type="PANTHER" id="PTHR30576:SF4">
    <property type="entry name" value="UNDECAPRENYL-PHOSPHATE GALACTOSE PHOSPHOTRANSFERASE"/>
    <property type="match status" value="1"/>
</dbReference>
<name>A0A0A7S485_FRIPE</name>
<dbReference type="STRING" id="1267021.FPB0191_01841"/>
<evidence type="ECO:0000259" key="9">
    <source>
        <dbReference type="Pfam" id="PF02397"/>
    </source>
</evidence>
<keyword evidence="5 8" id="KW-0812">Transmembrane</keyword>
<evidence type="ECO:0000313" key="11">
    <source>
        <dbReference type="EMBL" id="PXY95053.1"/>
    </source>
</evidence>
<dbReference type="Proteomes" id="UP000030901">
    <property type="component" value="Chromosome"/>
</dbReference>
<evidence type="ECO:0000256" key="6">
    <source>
        <dbReference type="ARBA" id="ARBA00022989"/>
    </source>
</evidence>
<evidence type="ECO:0000256" key="2">
    <source>
        <dbReference type="ARBA" id="ARBA00006464"/>
    </source>
</evidence>
<accession>A0A0A7S485</accession>
<keyword evidence="12" id="KW-1185">Reference proteome</keyword>
<gene>
    <name evidence="11" type="ORF">DKK76_08675</name>
    <name evidence="10" type="ORF">FPB0191_01841</name>
</gene>
<dbReference type="Proteomes" id="UP000247838">
    <property type="component" value="Unassembled WGS sequence"/>
</dbReference>
<keyword evidence="4 10" id="KW-0808">Transferase</keyword>
<dbReference type="AlphaFoldDB" id="A0A0A7S485"/>
<reference evidence="11 13" key="2">
    <citation type="submission" date="2018-05" db="EMBL/GenBank/DDBJ databases">
        <title>Reference genomes for bee gut microbiota database.</title>
        <authorList>
            <person name="Ellegaard K.M."/>
        </authorList>
    </citation>
    <scope>NUCLEOTIDE SEQUENCE [LARGE SCALE GENOMIC DNA]</scope>
    <source>
        <strain evidence="11 13">ESL0167</strain>
    </source>
</reference>
<sequence length="212" mass="24990">MKAKKSWFIKSNRFIKRLFDIFLAFFLLVLLSPLFVYLFFRISKDGGSAVYGHTRVGMEGRTFKCYKFRSMVNNSQEVLEHLLATDPVAKAEWEKDFKLKNDPRITPIGHFIRKTSIDELPQLWNVLKGDMSFVGPRPVTEVELQRYRQYVRYYLAVRPGITGLWQVSGRNDTTYNERIRLDTKYVISWTLLKDIQILFKTVLVVLFRKGAY</sequence>
<comment type="subcellular location">
    <subcellularLocation>
        <location evidence="1">Cell membrane</location>
    </subcellularLocation>
</comment>
<evidence type="ECO:0000256" key="5">
    <source>
        <dbReference type="ARBA" id="ARBA00022692"/>
    </source>
</evidence>
<evidence type="ECO:0000313" key="12">
    <source>
        <dbReference type="Proteomes" id="UP000030901"/>
    </source>
</evidence>
<evidence type="ECO:0000313" key="13">
    <source>
        <dbReference type="Proteomes" id="UP000247838"/>
    </source>
</evidence>
<dbReference type="EMBL" id="CP009056">
    <property type="protein sequence ID" value="AJA45657.1"/>
    <property type="molecule type" value="Genomic_DNA"/>
</dbReference>